<evidence type="ECO:0000259" key="1">
    <source>
        <dbReference type="Pfam" id="PF23606"/>
    </source>
</evidence>
<feature type="domain" description="Serine/threonine-protein kinase ULK4/RUNKEL HEAT repeats" evidence="1">
    <location>
        <begin position="2"/>
        <end position="162"/>
    </location>
</feature>
<protein>
    <recommendedName>
        <fullName evidence="1">Serine/threonine-protein kinase ULK4/RUNKEL HEAT repeats domain-containing protein</fullName>
    </recommendedName>
</protein>
<keyword evidence="3" id="KW-1185">Reference proteome</keyword>
<accession>C5K776</accession>
<dbReference type="GeneID" id="9039672"/>
<dbReference type="InterPro" id="IPR056981">
    <property type="entry name" value="HEAT_ULK4_RUNKEL"/>
</dbReference>
<name>C5K776_PERM5</name>
<dbReference type="RefSeq" id="XP_002787615.1">
    <property type="nucleotide sequence ID" value="XM_002787569.1"/>
</dbReference>
<sequence length="176" mass="19269">MHLLANSNMARCVLTASHIPPVARIATWQTTCASPRSGIMSRQGTNAGLQHLQLLMIEGLPAQVGVILESGSSLCDCFVHNMLPAIISHTHSSLADVRFRAFKSLSDIIMQLLGDDDTYNADGALRARLASLLREQLLPLVGVLLGDDEPTPTLLRRLLALVMPDEEMTPMVKYRR</sequence>
<dbReference type="AlphaFoldDB" id="C5K776"/>
<dbReference type="EMBL" id="GG671079">
    <property type="protein sequence ID" value="EER19411.1"/>
    <property type="molecule type" value="Genomic_DNA"/>
</dbReference>
<evidence type="ECO:0000313" key="3">
    <source>
        <dbReference type="Proteomes" id="UP000007800"/>
    </source>
</evidence>
<proteinExistence type="predicted"/>
<evidence type="ECO:0000313" key="2">
    <source>
        <dbReference type="EMBL" id="EER19411.1"/>
    </source>
</evidence>
<reference evidence="2 3" key="1">
    <citation type="submission" date="2008-07" db="EMBL/GenBank/DDBJ databases">
        <authorList>
            <person name="El-Sayed N."/>
            <person name="Caler E."/>
            <person name="Inman J."/>
            <person name="Amedeo P."/>
            <person name="Hass B."/>
            <person name="Wortman J."/>
        </authorList>
    </citation>
    <scope>NUCLEOTIDE SEQUENCE [LARGE SCALE GENOMIC DNA]</scope>
    <source>
        <strain evidence="3">ATCC 50983 / TXsc</strain>
    </source>
</reference>
<dbReference type="Proteomes" id="UP000007800">
    <property type="component" value="Unassembled WGS sequence"/>
</dbReference>
<gene>
    <name evidence="2" type="ORF">Pmar_PMAR012389</name>
</gene>
<dbReference type="InParanoid" id="C5K776"/>
<organism evidence="3">
    <name type="scientific">Perkinsus marinus (strain ATCC 50983 / TXsc)</name>
    <dbReference type="NCBI Taxonomy" id="423536"/>
    <lineage>
        <taxon>Eukaryota</taxon>
        <taxon>Sar</taxon>
        <taxon>Alveolata</taxon>
        <taxon>Perkinsozoa</taxon>
        <taxon>Perkinsea</taxon>
        <taxon>Perkinsida</taxon>
        <taxon>Perkinsidae</taxon>
        <taxon>Perkinsus</taxon>
    </lineage>
</organism>
<dbReference type="Pfam" id="PF23606">
    <property type="entry name" value="HEAT_ULK4"/>
    <property type="match status" value="1"/>
</dbReference>